<evidence type="ECO:0000313" key="2">
    <source>
        <dbReference type="EMBL" id="KXT05192.1"/>
    </source>
</evidence>
<dbReference type="Proteomes" id="UP000070133">
    <property type="component" value="Unassembled WGS sequence"/>
</dbReference>
<accession>A0A139HS49</accession>
<dbReference type="AlphaFoldDB" id="A0A139HS49"/>
<name>A0A139HS49_9PEZI</name>
<evidence type="ECO:0000256" key="1">
    <source>
        <dbReference type="SAM" id="MobiDB-lite"/>
    </source>
</evidence>
<evidence type="ECO:0000313" key="3">
    <source>
        <dbReference type="Proteomes" id="UP000070133"/>
    </source>
</evidence>
<feature type="compositionally biased region" description="Polar residues" evidence="1">
    <location>
        <begin position="42"/>
        <end position="61"/>
    </location>
</feature>
<protein>
    <submittedName>
        <fullName evidence="2">Uncharacterized protein</fullName>
    </submittedName>
</protein>
<keyword evidence="3" id="KW-1185">Reference proteome</keyword>
<organism evidence="2 3">
    <name type="scientific">Pseudocercospora eumusae</name>
    <dbReference type="NCBI Taxonomy" id="321146"/>
    <lineage>
        <taxon>Eukaryota</taxon>
        <taxon>Fungi</taxon>
        <taxon>Dikarya</taxon>
        <taxon>Ascomycota</taxon>
        <taxon>Pezizomycotina</taxon>
        <taxon>Dothideomycetes</taxon>
        <taxon>Dothideomycetidae</taxon>
        <taxon>Mycosphaerellales</taxon>
        <taxon>Mycosphaerellaceae</taxon>
        <taxon>Pseudocercospora</taxon>
    </lineage>
</organism>
<proteinExistence type="predicted"/>
<gene>
    <name evidence="2" type="ORF">AC578_8436</name>
</gene>
<comment type="caution">
    <text evidence="2">The sequence shown here is derived from an EMBL/GenBank/DDBJ whole genome shotgun (WGS) entry which is preliminary data.</text>
</comment>
<sequence length="99" mass="10362">MAISTQLIATTTSPPVALVQSFAARGQGLVRAPAIQCVGVTPSGSGRNGNTAPRRNLTQDFQRVRDAADSGADSDYEQYSSDEAERDSKLVGSSCDSQV</sequence>
<feature type="region of interest" description="Disordered" evidence="1">
    <location>
        <begin position="39"/>
        <end position="99"/>
    </location>
</feature>
<dbReference type="EMBL" id="LFZN01000014">
    <property type="protein sequence ID" value="KXT05192.1"/>
    <property type="molecule type" value="Genomic_DNA"/>
</dbReference>
<reference evidence="2 3" key="1">
    <citation type="submission" date="2015-07" db="EMBL/GenBank/DDBJ databases">
        <title>Comparative genomics of the Sigatoka disease complex on banana suggests a link between parallel evolutionary changes in Pseudocercospora fijiensis and Pseudocercospora eumusae and increased virulence on the banana host.</title>
        <authorList>
            <person name="Chang T.-C."/>
            <person name="Salvucci A."/>
            <person name="Crous P.W."/>
            <person name="Stergiopoulos I."/>
        </authorList>
    </citation>
    <scope>NUCLEOTIDE SEQUENCE [LARGE SCALE GENOMIC DNA]</scope>
    <source>
        <strain evidence="2 3">CBS 114824</strain>
    </source>
</reference>
<feature type="compositionally biased region" description="Acidic residues" evidence="1">
    <location>
        <begin position="72"/>
        <end position="85"/>
    </location>
</feature>